<dbReference type="GeneID" id="64351590"/>
<keyword evidence="5" id="KW-1185">Reference proteome</keyword>
<organism evidence="2 4">
    <name type="scientific">Morococcus cerebrosus</name>
    <dbReference type="NCBI Taxonomy" id="1056807"/>
    <lineage>
        <taxon>Bacteria</taxon>
        <taxon>Pseudomonadati</taxon>
        <taxon>Pseudomonadota</taxon>
        <taxon>Betaproteobacteria</taxon>
        <taxon>Neisseriales</taxon>
        <taxon>Neisseriaceae</taxon>
        <taxon>Morococcus</taxon>
    </lineage>
</organism>
<reference evidence="2 4" key="1">
    <citation type="submission" date="2014-12" db="EMBL/GenBank/DDBJ databases">
        <title>Genome sequence of Morococcus cerebrosus.</title>
        <authorList>
            <person name="Shin S.-K."/>
            <person name="Yi H."/>
        </authorList>
    </citation>
    <scope>NUCLEOTIDE SEQUENCE [LARGE SCALE GENOMIC DNA]</scope>
    <source>
        <strain evidence="2 4">CIP 81.93</strain>
    </source>
</reference>
<dbReference type="PATRIC" id="fig|1056807.3.peg.2471"/>
<dbReference type="EMBL" id="JUFZ01000131">
    <property type="protein sequence ID" value="KIC05969.1"/>
    <property type="molecule type" value="Genomic_DNA"/>
</dbReference>
<evidence type="ECO:0000313" key="5">
    <source>
        <dbReference type="Proteomes" id="UP000829504"/>
    </source>
</evidence>
<reference evidence="3 5" key="2">
    <citation type="submission" date="2022-03" db="EMBL/GenBank/DDBJ databases">
        <title>Genome sequencing of Morococcus cerebrosus.</title>
        <authorList>
            <person name="Baek M.-G."/>
            <person name="Yi H."/>
        </authorList>
    </citation>
    <scope>NUCLEOTIDE SEQUENCE [LARGE SCALE GENOMIC DNA]</scope>
    <source>
        <strain evidence="3 5">CIP 81.93</strain>
    </source>
</reference>
<proteinExistence type="predicted"/>
<keyword evidence="1" id="KW-0812">Transmembrane</keyword>
<feature type="transmembrane region" description="Helical" evidence="1">
    <location>
        <begin position="44"/>
        <end position="71"/>
    </location>
</feature>
<evidence type="ECO:0000256" key="1">
    <source>
        <dbReference type="SAM" id="Phobius"/>
    </source>
</evidence>
<dbReference type="Proteomes" id="UP000031390">
    <property type="component" value="Unassembled WGS sequence"/>
</dbReference>
<evidence type="ECO:0000313" key="4">
    <source>
        <dbReference type="Proteomes" id="UP000031390"/>
    </source>
</evidence>
<name>A0A0C1E2H5_9NEIS</name>
<keyword evidence="1" id="KW-0472">Membrane</keyword>
<feature type="transmembrane region" description="Helical" evidence="1">
    <location>
        <begin position="7"/>
        <end position="24"/>
    </location>
</feature>
<keyword evidence="1" id="KW-1133">Transmembrane helix</keyword>
<dbReference type="Proteomes" id="UP000829504">
    <property type="component" value="Chromosome"/>
</dbReference>
<sequence>MPLWKIILGVYIGGVIAFTAHAHFFDEYYRHLGLIPNLGRGLLWFVFCLPLIGKTVALIVSLFFLATLVFARR</sequence>
<dbReference type="RefSeq" id="WP_003742639.1">
    <property type="nucleotide sequence ID" value="NZ_CP094242.1"/>
</dbReference>
<accession>A0A0C1E2H5</accession>
<dbReference type="AlphaFoldDB" id="A0A0C1E2H5"/>
<gene>
    <name evidence="2" type="ORF">MCC93_25780</name>
    <name evidence="3" type="ORF">MON37_00325</name>
</gene>
<evidence type="ECO:0000313" key="2">
    <source>
        <dbReference type="EMBL" id="KIC05969.1"/>
    </source>
</evidence>
<protein>
    <submittedName>
        <fullName evidence="2">Uncharacterized protein</fullName>
    </submittedName>
</protein>
<evidence type="ECO:0000313" key="3">
    <source>
        <dbReference type="EMBL" id="UNV87445.1"/>
    </source>
</evidence>
<dbReference type="EMBL" id="CP094242">
    <property type="protein sequence ID" value="UNV87445.1"/>
    <property type="molecule type" value="Genomic_DNA"/>
</dbReference>